<dbReference type="Proteomes" id="UP000482800">
    <property type="component" value="Unassembled WGS sequence"/>
</dbReference>
<reference evidence="2 3" key="1">
    <citation type="submission" date="2020-03" db="EMBL/GenBank/DDBJ databases">
        <title>Whole genome shotgun sequence of Phytohabitans houttuyneae NBRC 108639.</title>
        <authorList>
            <person name="Komaki H."/>
            <person name="Tamura T."/>
        </authorList>
    </citation>
    <scope>NUCLEOTIDE SEQUENCE [LARGE SCALE GENOMIC DNA]</scope>
    <source>
        <strain evidence="2 3">NBRC 108639</strain>
    </source>
</reference>
<name>A0A6V8KEM9_9ACTN</name>
<evidence type="ECO:0000256" key="1">
    <source>
        <dbReference type="SAM" id="SignalP"/>
    </source>
</evidence>
<dbReference type="AlphaFoldDB" id="A0A6V8KEM9"/>
<dbReference type="NCBIfam" id="NF046120">
    <property type="entry name" value="lipo_SCO0607"/>
    <property type="match status" value="1"/>
</dbReference>
<dbReference type="RefSeq" id="WP_218579255.1">
    <property type="nucleotide sequence ID" value="NZ_BAABGO010000052.1"/>
</dbReference>
<gene>
    <name evidence="2" type="ORF">Phou_060800</name>
</gene>
<proteinExistence type="predicted"/>
<reference evidence="2 3" key="2">
    <citation type="submission" date="2020-03" db="EMBL/GenBank/DDBJ databases">
        <authorList>
            <person name="Ichikawa N."/>
            <person name="Kimura A."/>
            <person name="Kitahashi Y."/>
            <person name="Uohara A."/>
        </authorList>
    </citation>
    <scope>NUCLEOTIDE SEQUENCE [LARGE SCALE GENOMIC DNA]</scope>
    <source>
        <strain evidence="2 3">NBRC 108639</strain>
    </source>
</reference>
<keyword evidence="1" id="KW-0732">Signal</keyword>
<dbReference type="PROSITE" id="PS51257">
    <property type="entry name" value="PROKAR_LIPOPROTEIN"/>
    <property type="match status" value="1"/>
</dbReference>
<keyword evidence="3" id="KW-1185">Reference proteome</keyword>
<accession>A0A6V8KEM9</accession>
<protein>
    <recommendedName>
        <fullName evidence="4">Lipoprotein</fullName>
    </recommendedName>
</protein>
<feature type="signal peptide" evidence="1">
    <location>
        <begin position="1"/>
        <end position="23"/>
    </location>
</feature>
<sequence>MGILRRAFALPTAGLFVAALVVACGFQDAICGSGEYPVQQIDNTGRQCVAKGEEPPAGWTRYPAGQEPKRVDDEWDVYWRTHTINQHGEVIEAR</sequence>
<feature type="chain" id="PRO_5039305232" description="Lipoprotein" evidence="1">
    <location>
        <begin position="24"/>
        <end position="94"/>
    </location>
</feature>
<evidence type="ECO:0008006" key="4">
    <source>
        <dbReference type="Google" id="ProtNLM"/>
    </source>
</evidence>
<dbReference type="InterPro" id="IPR058119">
    <property type="entry name" value="SCO0607-like"/>
</dbReference>
<evidence type="ECO:0000313" key="3">
    <source>
        <dbReference type="Proteomes" id="UP000482800"/>
    </source>
</evidence>
<dbReference type="EMBL" id="BLPF01000002">
    <property type="protein sequence ID" value="GFJ81900.1"/>
    <property type="molecule type" value="Genomic_DNA"/>
</dbReference>
<evidence type="ECO:0000313" key="2">
    <source>
        <dbReference type="EMBL" id="GFJ81900.1"/>
    </source>
</evidence>
<comment type="caution">
    <text evidence="2">The sequence shown here is derived from an EMBL/GenBank/DDBJ whole genome shotgun (WGS) entry which is preliminary data.</text>
</comment>
<organism evidence="2 3">
    <name type="scientific">Phytohabitans houttuyneae</name>
    <dbReference type="NCBI Taxonomy" id="1076126"/>
    <lineage>
        <taxon>Bacteria</taxon>
        <taxon>Bacillati</taxon>
        <taxon>Actinomycetota</taxon>
        <taxon>Actinomycetes</taxon>
        <taxon>Micromonosporales</taxon>
        <taxon>Micromonosporaceae</taxon>
    </lineage>
</organism>